<reference evidence="1 2" key="2">
    <citation type="journal article" date="2023" name="Mol. Biol. Evol.">
        <title>Genomics of Secondarily Temperate Adaptation in the Only Non-Antarctic Icefish.</title>
        <authorList>
            <person name="Rivera-Colon A.G."/>
            <person name="Rayamajhi N."/>
            <person name="Minhas B.F."/>
            <person name="Madrigal G."/>
            <person name="Bilyk K.T."/>
            <person name="Yoon V."/>
            <person name="Hune M."/>
            <person name="Gregory S."/>
            <person name="Cheng C.H.C."/>
            <person name="Catchen J.M."/>
        </authorList>
    </citation>
    <scope>NUCLEOTIDE SEQUENCE [LARGE SCALE GENOMIC DNA]</scope>
    <source>
        <strain evidence="1">JMC-PN-2008</strain>
    </source>
</reference>
<name>A0AAN8AV59_ELEMC</name>
<gene>
    <name evidence="1" type="ORF">PBY51_009684</name>
</gene>
<protein>
    <submittedName>
        <fullName evidence="1">Uncharacterized protein</fullName>
    </submittedName>
</protein>
<dbReference type="AlphaFoldDB" id="A0AAN8AV59"/>
<dbReference type="Proteomes" id="UP001346869">
    <property type="component" value="Unassembled WGS sequence"/>
</dbReference>
<reference evidence="1 2" key="1">
    <citation type="journal article" date="2023" name="Genes (Basel)">
        <title>Chromosome-Level Genome Assembly and Circadian Gene Repertoire of the Patagonia Blennie Eleginops maclovinus-The Closest Ancestral Proxy of Antarctic Cryonotothenioids.</title>
        <authorList>
            <person name="Cheng C.C."/>
            <person name="Rivera-Colon A.G."/>
            <person name="Minhas B.F."/>
            <person name="Wilson L."/>
            <person name="Rayamajhi N."/>
            <person name="Vargas-Chacoff L."/>
            <person name="Catchen J.M."/>
        </authorList>
    </citation>
    <scope>NUCLEOTIDE SEQUENCE [LARGE SCALE GENOMIC DNA]</scope>
    <source>
        <strain evidence="1">JMC-PN-2008</strain>
    </source>
</reference>
<evidence type="ECO:0000313" key="2">
    <source>
        <dbReference type="Proteomes" id="UP001346869"/>
    </source>
</evidence>
<organism evidence="1 2">
    <name type="scientific">Eleginops maclovinus</name>
    <name type="common">Patagonian blennie</name>
    <name type="synonym">Eleginus maclovinus</name>
    <dbReference type="NCBI Taxonomy" id="56733"/>
    <lineage>
        <taxon>Eukaryota</taxon>
        <taxon>Metazoa</taxon>
        <taxon>Chordata</taxon>
        <taxon>Craniata</taxon>
        <taxon>Vertebrata</taxon>
        <taxon>Euteleostomi</taxon>
        <taxon>Actinopterygii</taxon>
        <taxon>Neopterygii</taxon>
        <taxon>Teleostei</taxon>
        <taxon>Neoteleostei</taxon>
        <taxon>Acanthomorphata</taxon>
        <taxon>Eupercaria</taxon>
        <taxon>Perciformes</taxon>
        <taxon>Notothenioidei</taxon>
        <taxon>Eleginopidae</taxon>
        <taxon>Eleginops</taxon>
    </lineage>
</organism>
<evidence type="ECO:0000313" key="1">
    <source>
        <dbReference type="EMBL" id="KAK5868692.1"/>
    </source>
</evidence>
<keyword evidence="2" id="KW-1185">Reference proteome</keyword>
<proteinExistence type="predicted"/>
<dbReference type="EMBL" id="JAUZQC010000007">
    <property type="protein sequence ID" value="KAK5868692.1"/>
    <property type="molecule type" value="Genomic_DNA"/>
</dbReference>
<accession>A0AAN8AV59</accession>
<sequence>MKPLLQPPTNHLVLWFCSDAFYKHGPGEHGEQVSYPQWQLQEPRPLRETLYLCLRNFPDHFVLLPVVRHSLSQILTEGWLGPCLCDPPHHLRLSHSTHFCL</sequence>
<comment type="caution">
    <text evidence="1">The sequence shown here is derived from an EMBL/GenBank/DDBJ whole genome shotgun (WGS) entry which is preliminary data.</text>
</comment>